<dbReference type="GO" id="GO:0016705">
    <property type="term" value="F:oxidoreductase activity, acting on paired donors, with incorporation or reduction of molecular oxygen"/>
    <property type="evidence" value="ECO:0007669"/>
    <property type="project" value="InterPro"/>
</dbReference>
<name>A0A4V3QZQ5_9SPHN</name>
<feature type="domain" description="Fe2OG dioxygenase" evidence="9">
    <location>
        <begin position="216"/>
        <end position="315"/>
    </location>
</feature>
<dbReference type="GO" id="GO:0031418">
    <property type="term" value="F:L-ascorbic acid binding"/>
    <property type="evidence" value="ECO:0007669"/>
    <property type="project" value="UniProtKB-KW"/>
</dbReference>
<dbReference type="OrthoDB" id="269774at2"/>
<proteinExistence type="predicted"/>
<evidence type="ECO:0000256" key="3">
    <source>
        <dbReference type="ARBA" id="ARBA00022824"/>
    </source>
</evidence>
<evidence type="ECO:0000313" key="10">
    <source>
        <dbReference type="EMBL" id="TGX55142.1"/>
    </source>
</evidence>
<keyword evidence="5" id="KW-0223">Dioxygenase</keyword>
<dbReference type="AlphaFoldDB" id="A0A4V3QZQ5"/>
<protein>
    <submittedName>
        <fullName evidence="10">Proline hydroxylase</fullName>
    </submittedName>
</protein>
<dbReference type="InterPro" id="IPR044862">
    <property type="entry name" value="Pro_4_hyd_alph_FE2OG_OXY"/>
</dbReference>
<dbReference type="InterPro" id="IPR005123">
    <property type="entry name" value="Oxoglu/Fe-dep_dioxygenase_dom"/>
</dbReference>
<dbReference type="Pfam" id="PF13640">
    <property type="entry name" value="2OG-FeII_Oxy_3"/>
    <property type="match status" value="1"/>
</dbReference>
<evidence type="ECO:0000259" key="9">
    <source>
        <dbReference type="PROSITE" id="PS51471"/>
    </source>
</evidence>
<dbReference type="Gene3D" id="1.25.40.10">
    <property type="entry name" value="Tetratricopeptide repeat domain"/>
    <property type="match status" value="1"/>
</dbReference>
<dbReference type="PANTHER" id="PTHR10869:SF246">
    <property type="entry name" value="TRANSMEMBRANE PROLYL 4-HYDROXYLASE"/>
    <property type="match status" value="1"/>
</dbReference>
<evidence type="ECO:0000256" key="4">
    <source>
        <dbReference type="ARBA" id="ARBA00022896"/>
    </source>
</evidence>
<evidence type="ECO:0000256" key="5">
    <source>
        <dbReference type="ARBA" id="ARBA00022964"/>
    </source>
</evidence>
<dbReference type="RefSeq" id="WP_135963036.1">
    <property type="nucleotide sequence ID" value="NZ_SRXT01000002.1"/>
</dbReference>
<comment type="caution">
    <text evidence="10">The sequence shown here is derived from an EMBL/GenBank/DDBJ whole genome shotgun (WGS) entry which is preliminary data.</text>
</comment>
<dbReference type="InterPro" id="IPR045054">
    <property type="entry name" value="P4HA-like"/>
</dbReference>
<reference evidence="10 11" key="1">
    <citation type="submission" date="2019-04" db="EMBL/GenBank/DDBJ databases">
        <title>Sphingomonas psychrotolerans sp. nov., isolated from soil in the Tianshan Mountains, Xinjiang, China.</title>
        <authorList>
            <person name="Luo Y."/>
            <person name="Sheng H."/>
        </authorList>
    </citation>
    <scope>NUCLEOTIDE SEQUENCE [LARGE SCALE GENOMIC DNA]</scope>
    <source>
        <strain evidence="10 11">ZFGT-11</strain>
    </source>
</reference>
<organism evidence="10 11">
    <name type="scientific">Sphingomonas gei</name>
    <dbReference type="NCBI Taxonomy" id="1395960"/>
    <lineage>
        <taxon>Bacteria</taxon>
        <taxon>Pseudomonadati</taxon>
        <taxon>Pseudomonadota</taxon>
        <taxon>Alphaproteobacteria</taxon>
        <taxon>Sphingomonadales</taxon>
        <taxon>Sphingomonadaceae</taxon>
        <taxon>Sphingomonas</taxon>
    </lineage>
</organism>
<gene>
    <name evidence="10" type="ORF">E5A73_06875</name>
</gene>
<evidence type="ECO:0000256" key="6">
    <source>
        <dbReference type="ARBA" id="ARBA00023002"/>
    </source>
</evidence>
<evidence type="ECO:0000256" key="8">
    <source>
        <dbReference type="ARBA" id="ARBA00023180"/>
    </source>
</evidence>
<keyword evidence="2" id="KW-0479">Metal-binding</keyword>
<keyword evidence="4" id="KW-0847">Vitamin C</keyword>
<dbReference type="InterPro" id="IPR006620">
    <property type="entry name" value="Pro_4_hyd_alph"/>
</dbReference>
<evidence type="ECO:0000256" key="7">
    <source>
        <dbReference type="ARBA" id="ARBA00023004"/>
    </source>
</evidence>
<dbReference type="InterPro" id="IPR011990">
    <property type="entry name" value="TPR-like_helical_dom_sf"/>
</dbReference>
<keyword evidence="6" id="KW-0560">Oxidoreductase</keyword>
<dbReference type="GO" id="GO:0005506">
    <property type="term" value="F:iron ion binding"/>
    <property type="evidence" value="ECO:0007669"/>
    <property type="project" value="InterPro"/>
</dbReference>
<dbReference type="Gene3D" id="2.60.120.620">
    <property type="entry name" value="q2cbj1_9rhob like domain"/>
    <property type="match status" value="1"/>
</dbReference>
<dbReference type="Proteomes" id="UP000306147">
    <property type="component" value="Unassembled WGS sequence"/>
</dbReference>
<keyword evidence="7" id="KW-0408">Iron</keyword>
<dbReference type="SMART" id="SM00702">
    <property type="entry name" value="P4Hc"/>
    <property type="match status" value="1"/>
</dbReference>
<evidence type="ECO:0000313" key="11">
    <source>
        <dbReference type="Proteomes" id="UP000306147"/>
    </source>
</evidence>
<dbReference type="PANTHER" id="PTHR10869">
    <property type="entry name" value="PROLYL 4-HYDROXYLASE ALPHA SUBUNIT"/>
    <property type="match status" value="1"/>
</dbReference>
<keyword evidence="8" id="KW-0325">Glycoprotein</keyword>
<evidence type="ECO:0000256" key="1">
    <source>
        <dbReference type="ARBA" id="ARBA00001961"/>
    </source>
</evidence>
<keyword evidence="3" id="KW-0256">Endoplasmic reticulum</keyword>
<dbReference type="GO" id="GO:0051213">
    <property type="term" value="F:dioxygenase activity"/>
    <property type="evidence" value="ECO:0007669"/>
    <property type="project" value="UniProtKB-KW"/>
</dbReference>
<evidence type="ECO:0000256" key="2">
    <source>
        <dbReference type="ARBA" id="ARBA00022723"/>
    </source>
</evidence>
<comment type="cofactor">
    <cofactor evidence="1">
        <name>L-ascorbate</name>
        <dbReference type="ChEBI" id="CHEBI:38290"/>
    </cofactor>
</comment>
<keyword evidence="11" id="KW-1185">Reference proteome</keyword>
<dbReference type="EMBL" id="SRXT01000002">
    <property type="protein sequence ID" value="TGX55142.1"/>
    <property type="molecule type" value="Genomic_DNA"/>
</dbReference>
<accession>A0A4V3QZQ5</accession>
<sequence length="326" mass="34279">MADTSIEQARSLASRGQAVSAVALLEAAGSAGNAQAWMQLAVWRLAGAPLPRDLVAARTALRRAVEIGHVDGALMEIALSANGNGNTDAPDWSSAVALLDRAMGDPVAAAQRALLDEMALAADGVPLLLPKGEVLSAAPRIVHYPAFLTPRECAHVASVGAELLEPAQVIDPRTSRLVPHPIRTSDGGAIGPTREDLVIRALNLRIAAASGTRVEQGEPLTILRYSPGQEYRRHLDTIAGAQNQRIRTVLIYLNQGFGGGETQFPLLGLTIQPRGGDAIVFDTLVSDGAPDTRSLHAGAPVTAGAKWLATRWIRAAPIDPWTIRGA</sequence>
<dbReference type="SUPFAM" id="SSF81901">
    <property type="entry name" value="HCP-like"/>
    <property type="match status" value="1"/>
</dbReference>
<dbReference type="PROSITE" id="PS51471">
    <property type="entry name" value="FE2OG_OXY"/>
    <property type="match status" value="1"/>
</dbReference>